<evidence type="ECO:0000313" key="1">
    <source>
        <dbReference type="EMBL" id="RIH63401.1"/>
    </source>
</evidence>
<dbReference type="OrthoDB" id="1163789at2"/>
<evidence type="ECO:0000313" key="2">
    <source>
        <dbReference type="Proteomes" id="UP000266441"/>
    </source>
</evidence>
<dbReference type="EMBL" id="QWET01000021">
    <property type="protein sequence ID" value="RIH63401.1"/>
    <property type="molecule type" value="Genomic_DNA"/>
</dbReference>
<protein>
    <submittedName>
        <fullName evidence="1">Uncharacterized protein</fullName>
    </submittedName>
</protein>
<accession>A0A399CYC6</accession>
<dbReference type="AlphaFoldDB" id="A0A399CYC6"/>
<proteinExistence type="predicted"/>
<gene>
    <name evidence="1" type="ORF">D1164_19935</name>
</gene>
<keyword evidence="2" id="KW-1185">Reference proteome</keyword>
<sequence>MENKYKAGDIVQAKVNPTLNLLVRRYVARIYYCQIQEDLTHKELVYFERELIPPGKKDIGKLLSKTQ</sequence>
<name>A0A399CYC6_9BACT</name>
<dbReference type="RefSeq" id="WP_119351667.1">
    <property type="nucleotide sequence ID" value="NZ_QWET01000021.1"/>
</dbReference>
<comment type="caution">
    <text evidence="1">The sequence shown here is derived from an EMBL/GenBank/DDBJ whole genome shotgun (WGS) entry which is preliminary data.</text>
</comment>
<reference evidence="1 2" key="1">
    <citation type="journal article" date="2015" name="Int. J. Syst. Evol. Microbiol.">
        <title>Mariniphaga sediminis sp. nov., isolated from coastal sediment.</title>
        <authorList>
            <person name="Wang F.Q."/>
            <person name="Shen Q.Y."/>
            <person name="Chen G.J."/>
            <person name="Du Z.J."/>
        </authorList>
    </citation>
    <scope>NUCLEOTIDE SEQUENCE [LARGE SCALE GENOMIC DNA]</scope>
    <source>
        <strain evidence="1 2">SY21</strain>
    </source>
</reference>
<organism evidence="1 2">
    <name type="scientific">Mariniphaga sediminis</name>
    <dbReference type="NCBI Taxonomy" id="1628158"/>
    <lineage>
        <taxon>Bacteria</taxon>
        <taxon>Pseudomonadati</taxon>
        <taxon>Bacteroidota</taxon>
        <taxon>Bacteroidia</taxon>
        <taxon>Marinilabiliales</taxon>
        <taxon>Prolixibacteraceae</taxon>
        <taxon>Mariniphaga</taxon>
    </lineage>
</organism>
<dbReference type="Proteomes" id="UP000266441">
    <property type="component" value="Unassembled WGS sequence"/>
</dbReference>